<dbReference type="STRING" id="29341.RSJ17_20745"/>
<keyword evidence="2" id="KW-1185">Reference proteome</keyword>
<dbReference type="PANTHER" id="PTHR37812:SF1">
    <property type="entry name" value="MU-LIKE PROPHAGE FLUMU PROTEIN C"/>
    <property type="match status" value="1"/>
</dbReference>
<dbReference type="PANTHER" id="PTHR37812">
    <property type="entry name" value="MU-LIKE PROPHAGE FLUMU PROTEIN C"/>
    <property type="match status" value="1"/>
</dbReference>
<gene>
    <name evidence="1" type="ORF">U732_2701</name>
</gene>
<reference evidence="1 2" key="1">
    <citation type="journal article" date="2015" name="Infect. Genet. Evol.">
        <title>Genomic sequences of six botulinum neurotoxin-producing strains representing three clostridial species illustrate the mobility and diversity of botulinum neurotoxin genes.</title>
        <authorList>
            <person name="Smith T.J."/>
            <person name="Hill K.K."/>
            <person name="Xie G."/>
            <person name="Foley B.T."/>
            <person name="Williamson C.H."/>
            <person name="Foster J.T."/>
            <person name="Johnson S.L."/>
            <person name="Chertkov O."/>
            <person name="Teshima H."/>
            <person name="Gibbons H.S."/>
            <person name="Johnsky L.A."/>
            <person name="Karavis M.A."/>
            <person name="Smith L.A."/>
        </authorList>
    </citation>
    <scope>NUCLEOTIDE SEQUENCE [LARGE SCALE GENOMIC DNA]</scope>
    <source>
        <strain evidence="1 2">CDC 2741</strain>
    </source>
</reference>
<dbReference type="Proteomes" id="UP000031366">
    <property type="component" value="Unassembled WGS sequence"/>
</dbReference>
<comment type="caution">
    <text evidence="1">The sequence shown here is derived from an EMBL/GenBank/DDBJ whole genome shotgun (WGS) entry which is preliminary data.</text>
</comment>
<dbReference type="NCBIfam" id="NF040785">
    <property type="entry name" value="CD3324_fam"/>
    <property type="match status" value="1"/>
</dbReference>
<proteinExistence type="predicted"/>
<dbReference type="InterPro" id="IPR052411">
    <property type="entry name" value="c-mor_Regulatory_Protein"/>
</dbReference>
<accession>A0A0C1U1F1</accession>
<dbReference type="AlphaFoldDB" id="A0A0C1U1F1"/>
<sequence>MDLNREDIVLSYINGKNVLPKELLEEIQKYVEGEIIYIPKKSKKISWGEKSGYRKELNERNSKMVSLFNSGLSINKLSTLYCLSEDSVRKIVFKACK</sequence>
<dbReference type="InterPro" id="IPR049739">
    <property type="entry name" value="YraL-like"/>
</dbReference>
<organism evidence="1 2">
    <name type="scientific">Clostridium argentinense CDC 2741</name>
    <dbReference type="NCBI Taxonomy" id="1418104"/>
    <lineage>
        <taxon>Bacteria</taxon>
        <taxon>Bacillati</taxon>
        <taxon>Bacillota</taxon>
        <taxon>Clostridia</taxon>
        <taxon>Eubacteriales</taxon>
        <taxon>Clostridiaceae</taxon>
        <taxon>Clostridium</taxon>
    </lineage>
</organism>
<evidence type="ECO:0000313" key="1">
    <source>
        <dbReference type="EMBL" id="KIE45328.1"/>
    </source>
</evidence>
<dbReference type="InterPro" id="IPR009057">
    <property type="entry name" value="Homeodomain-like_sf"/>
</dbReference>
<name>A0A0C1U1F1_9CLOT</name>
<dbReference type="SUPFAM" id="SSF46689">
    <property type="entry name" value="Homeodomain-like"/>
    <property type="match status" value="1"/>
</dbReference>
<protein>
    <submittedName>
        <fullName evidence="1">Putative helix-turn-helix domain of resolvase</fullName>
    </submittedName>
</protein>
<dbReference type="EMBL" id="AYSO01000019">
    <property type="protein sequence ID" value="KIE45328.1"/>
    <property type="molecule type" value="Genomic_DNA"/>
</dbReference>
<evidence type="ECO:0000313" key="2">
    <source>
        <dbReference type="Proteomes" id="UP000031366"/>
    </source>
</evidence>